<dbReference type="Gene3D" id="3.40.50.2300">
    <property type="match status" value="1"/>
</dbReference>
<dbReference type="CDD" id="cd17546">
    <property type="entry name" value="REC_hyHK_CKI1_RcsC-like"/>
    <property type="match status" value="1"/>
</dbReference>
<dbReference type="PROSITE" id="PS50110">
    <property type="entry name" value="RESPONSE_REGULATORY"/>
    <property type="match status" value="1"/>
</dbReference>
<keyword evidence="6" id="KW-0418">Kinase</keyword>
<dbReference type="Pfam" id="PF00072">
    <property type="entry name" value="Response_reg"/>
    <property type="match status" value="1"/>
</dbReference>
<comment type="caution">
    <text evidence="6">The sequence shown here is derived from an EMBL/GenBank/DDBJ whole genome shotgun (WGS) entry which is preliminary data.</text>
</comment>
<evidence type="ECO:0000259" key="5">
    <source>
        <dbReference type="PROSITE" id="PS50110"/>
    </source>
</evidence>
<organism evidence="6 7">
    <name type="scientific">Drechslerella dactyloides</name>
    <name type="common">Nematode-trapping fungus</name>
    <name type="synonym">Arthrobotrys dactyloides</name>
    <dbReference type="NCBI Taxonomy" id="74499"/>
    <lineage>
        <taxon>Eukaryota</taxon>
        <taxon>Fungi</taxon>
        <taxon>Dikarya</taxon>
        <taxon>Ascomycota</taxon>
        <taxon>Pezizomycotina</taxon>
        <taxon>Orbiliomycetes</taxon>
        <taxon>Orbiliales</taxon>
        <taxon>Orbiliaceae</taxon>
        <taxon>Drechslerella</taxon>
    </lineage>
</organism>
<accession>A0AAD6J4C5</accession>
<dbReference type="AlphaFoldDB" id="A0AAD6J4C5"/>
<protein>
    <submittedName>
        <fullName evidence="6">Hybrid signal transduction histidine kinase K</fullName>
    </submittedName>
</protein>
<evidence type="ECO:0000256" key="4">
    <source>
        <dbReference type="SAM" id="MobiDB-lite"/>
    </source>
</evidence>
<evidence type="ECO:0000313" key="6">
    <source>
        <dbReference type="EMBL" id="KAJ6263040.1"/>
    </source>
</evidence>
<dbReference type="GO" id="GO:0016301">
    <property type="term" value="F:kinase activity"/>
    <property type="evidence" value="ECO:0007669"/>
    <property type="project" value="UniProtKB-KW"/>
</dbReference>
<feature type="region of interest" description="Disordered" evidence="4">
    <location>
        <begin position="116"/>
        <end position="143"/>
    </location>
</feature>
<dbReference type="Proteomes" id="UP001221413">
    <property type="component" value="Unassembled WGS sequence"/>
</dbReference>
<dbReference type="PANTHER" id="PTHR45339">
    <property type="entry name" value="HYBRID SIGNAL TRANSDUCTION HISTIDINE KINASE J"/>
    <property type="match status" value="1"/>
</dbReference>
<keyword evidence="2" id="KW-0902">Two-component regulatory system</keyword>
<dbReference type="GO" id="GO:0000160">
    <property type="term" value="P:phosphorelay signal transduction system"/>
    <property type="evidence" value="ECO:0007669"/>
    <property type="project" value="UniProtKB-KW"/>
</dbReference>
<feature type="region of interest" description="Disordered" evidence="4">
    <location>
        <begin position="219"/>
        <end position="239"/>
    </location>
</feature>
<feature type="modified residue" description="4-aspartylphosphate" evidence="3">
    <location>
        <position position="337"/>
    </location>
</feature>
<dbReference type="EMBL" id="JAQGDS010000002">
    <property type="protein sequence ID" value="KAJ6263040.1"/>
    <property type="molecule type" value="Genomic_DNA"/>
</dbReference>
<gene>
    <name evidence="6" type="ORF">Dda_1599</name>
</gene>
<keyword evidence="7" id="KW-1185">Reference proteome</keyword>
<proteinExistence type="predicted"/>
<evidence type="ECO:0000256" key="1">
    <source>
        <dbReference type="ARBA" id="ARBA00022553"/>
    </source>
</evidence>
<feature type="compositionally biased region" description="Pro residues" evidence="4">
    <location>
        <begin position="223"/>
        <end position="233"/>
    </location>
</feature>
<sequence>MARAEPLSLRDFIDSVEAPTVVLDFGLKDAVKAASIADIKIAHNAACERAEFIFASSALLMQDLDCLAQMESKTNVDALNSEGPSQKIIAGASWSCRKVGKYSLWSMQVKERAGSNNGTAKLVTEGSPSAGDARDGEASNVSREEELYNRLDNIQAPLKAFYQLSEQALKDTEAARKLESLARAGTDATEQISSRLAQIELNLRTLTSGLSLLKDLSSISHLQPPPSESPPTPQTRSDKHLLDSIRGNNFASGCQYLPDNSSWRTYEPPAQLEPYIATVRMLVVEDNYVNRRIITKLSQKTGLLDEFITITENGVQALEALERMERLGQFPDLMLVDNQMPIMDGYTFIEEFWKRWPAAKVRIIGLSAHMLVGTDERFKKAGASLVMAKPLRWNNIKANIEVAARLRMSREIEFRGRL</sequence>
<name>A0AAD6J4C5_DREDA</name>
<dbReference type="SMART" id="SM00448">
    <property type="entry name" value="REC"/>
    <property type="match status" value="1"/>
</dbReference>
<evidence type="ECO:0000313" key="7">
    <source>
        <dbReference type="Proteomes" id="UP001221413"/>
    </source>
</evidence>
<dbReference type="SUPFAM" id="SSF52172">
    <property type="entry name" value="CheY-like"/>
    <property type="match status" value="1"/>
</dbReference>
<dbReference type="PANTHER" id="PTHR45339:SF1">
    <property type="entry name" value="HYBRID SIGNAL TRANSDUCTION HISTIDINE KINASE J"/>
    <property type="match status" value="1"/>
</dbReference>
<reference evidence="6" key="1">
    <citation type="submission" date="2023-01" db="EMBL/GenBank/DDBJ databases">
        <title>The chitinases involved in constricting ring structure development in the nematode-trapping fungus Drechslerella dactyloides.</title>
        <authorList>
            <person name="Wang R."/>
            <person name="Zhang L."/>
            <person name="Tang P."/>
            <person name="Li S."/>
            <person name="Liang L."/>
        </authorList>
    </citation>
    <scope>NUCLEOTIDE SEQUENCE</scope>
    <source>
        <strain evidence="6">YMF1.00031</strain>
    </source>
</reference>
<evidence type="ECO:0000256" key="2">
    <source>
        <dbReference type="ARBA" id="ARBA00023012"/>
    </source>
</evidence>
<evidence type="ECO:0000256" key="3">
    <source>
        <dbReference type="PROSITE-ProRule" id="PRU00169"/>
    </source>
</evidence>
<keyword evidence="6" id="KW-0808">Transferase</keyword>
<dbReference type="InterPro" id="IPR011006">
    <property type="entry name" value="CheY-like_superfamily"/>
</dbReference>
<dbReference type="InterPro" id="IPR001789">
    <property type="entry name" value="Sig_transdc_resp-reg_receiver"/>
</dbReference>
<feature type="domain" description="Response regulatory" evidence="5">
    <location>
        <begin position="280"/>
        <end position="404"/>
    </location>
</feature>
<keyword evidence="1 3" id="KW-0597">Phosphoprotein</keyword>
<feature type="compositionally biased region" description="Basic and acidic residues" evidence="4">
    <location>
        <begin position="132"/>
        <end position="143"/>
    </location>
</feature>